<sequence length="148" mass="16006">MKRDAEGTVIPSSSAGMSEDVKSINKVPLWLSLHPMLHDRKNFTKAPQSGQKKTSVSSVSGGAAGGGGGGDCGQSRNKVIRFGTNCDLSDERKWFPQLHELTKLPTFFRVTSASNMLSHVGYPLLGMNTVQLYMKVRLSPSLSIALLK</sequence>
<keyword evidence="2" id="KW-0539">Nucleus</keyword>
<name>A0A3P6RF74_DIBLA</name>
<feature type="compositionally biased region" description="Gly residues" evidence="4">
    <location>
        <begin position="62"/>
        <end position="72"/>
    </location>
</feature>
<reference evidence="5 6" key="1">
    <citation type="submission" date="2018-11" db="EMBL/GenBank/DDBJ databases">
        <authorList>
            <consortium name="Pathogen Informatics"/>
        </authorList>
    </citation>
    <scope>NUCLEOTIDE SEQUENCE [LARGE SCALE GENOMIC DNA]</scope>
</reference>
<accession>A0A3P6RF74</accession>
<protein>
    <submittedName>
        <fullName evidence="5">Uncharacterized protein</fullName>
    </submittedName>
</protein>
<dbReference type="Proteomes" id="UP000281553">
    <property type="component" value="Unassembled WGS sequence"/>
</dbReference>
<feature type="compositionally biased region" description="Polar residues" evidence="4">
    <location>
        <begin position="45"/>
        <end position="54"/>
    </location>
</feature>
<feature type="region of interest" description="Disordered" evidence="4">
    <location>
        <begin position="43"/>
        <end position="76"/>
    </location>
</feature>
<evidence type="ECO:0000256" key="1">
    <source>
        <dbReference type="ARBA" id="ARBA00004123"/>
    </source>
</evidence>
<organism evidence="5 6">
    <name type="scientific">Dibothriocephalus latus</name>
    <name type="common">Fish tapeworm</name>
    <name type="synonym">Diphyllobothrium latum</name>
    <dbReference type="NCBI Taxonomy" id="60516"/>
    <lineage>
        <taxon>Eukaryota</taxon>
        <taxon>Metazoa</taxon>
        <taxon>Spiralia</taxon>
        <taxon>Lophotrochozoa</taxon>
        <taxon>Platyhelminthes</taxon>
        <taxon>Cestoda</taxon>
        <taxon>Eucestoda</taxon>
        <taxon>Diphyllobothriidea</taxon>
        <taxon>Diphyllobothriidae</taxon>
        <taxon>Dibothriocephalus</taxon>
    </lineage>
</organism>
<evidence type="ECO:0000313" key="5">
    <source>
        <dbReference type="EMBL" id="VDK40698.1"/>
    </source>
</evidence>
<dbReference type="EMBL" id="UYRU01007007">
    <property type="protein sequence ID" value="VDK40698.1"/>
    <property type="molecule type" value="Genomic_DNA"/>
</dbReference>
<comment type="similarity">
    <text evidence="3">Belongs to the UTX family.</text>
</comment>
<dbReference type="Gene3D" id="2.60.120.650">
    <property type="entry name" value="Cupin"/>
    <property type="match status" value="1"/>
</dbReference>
<dbReference type="InterPro" id="IPR051630">
    <property type="entry name" value="Corepressor-Demethylase"/>
</dbReference>
<dbReference type="OrthoDB" id="418911at2759"/>
<dbReference type="GO" id="GO:0010468">
    <property type="term" value="P:regulation of gene expression"/>
    <property type="evidence" value="ECO:0007669"/>
    <property type="project" value="TreeGrafter"/>
</dbReference>
<gene>
    <name evidence="5" type="ORF">DILT_LOCUS1164</name>
</gene>
<dbReference type="GO" id="GO:0031490">
    <property type="term" value="F:chromatin DNA binding"/>
    <property type="evidence" value="ECO:0007669"/>
    <property type="project" value="TreeGrafter"/>
</dbReference>
<evidence type="ECO:0000256" key="4">
    <source>
        <dbReference type="SAM" id="MobiDB-lite"/>
    </source>
</evidence>
<keyword evidence="6" id="KW-1185">Reference proteome</keyword>
<dbReference type="AlphaFoldDB" id="A0A3P6RF74"/>
<comment type="subcellular location">
    <subcellularLocation>
        <location evidence="1">Nucleus</location>
    </subcellularLocation>
</comment>
<dbReference type="PANTHER" id="PTHR14017">
    <property type="entry name" value="LYSINE-SPECIFIC DEMETHYLASE"/>
    <property type="match status" value="1"/>
</dbReference>
<dbReference type="GO" id="GO:0044666">
    <property type="term" value="C:MLL3/4 complex"/>
    <property type="evidence" value="ECO:0007669"/>
    <property type="project" value="TreeGrafter"/>
</dbReference>
<dbReference type="GO" id="GO:0000978">
    <property type="term" value="F:RNA polymerase II cis-regulatory region sequence-specific DNA binding"/>
    <property type="evidence" value="ECO:0007669"/>
    <property type="project" value="TreeGrafter"/>
</dbReference>
<evidence type="ECO:0000256" key="2">
    <source>
        <dbReference type="ARBA" id="ARBA00023242"/>
    </source>
</evidence>
<dbReference type="PANTHER" id="PTHR14017:SF1">
    <property type="entry name" value="LD02225P"/>
    <property type="match status" value="1"/>
</dbReference>
<proteinExistence type="inferred from homology"/>
<evidence type="ECO:0000256" key="3">
    <source>
        <dbReference type="ARBA" id="ARBA00034483"/>
    </source>
</evidence>
<evidence type="ECO:0000313" key="6">
    <source>
        <dbReference type="Proteomes" id="UP000281553"/>
    </source>
</evidence>